<dbReference type="SUPFAM" id="SSF55957">
    <property type="entry name" value="Phosphoglucomutase, C-terminal domain"/>
    <property type="match status" value="1"/>
</dbReference>
<dbReference type="SUPFAM" id="SSF53738">
    <property type="entry name" value="Phosphoglucomutase, first 3 domains"/>
    <property type="match status" value="1"/>
</dbReference>
<dbReference type="EC" id="2.7.7.71" evidence="9"/>
<dbReference type="InterPro" id="IPR029044">
    <property type="entry name" value="Nucleotide-diphossugar_trans"/>
</dbReference>
<evidence type="ECO:0000259" key="6">
    <source>
        <dbReference type="Pfam" id="PF00483"/>
    </source>
</evidence>
<dbReference type="InterPro" id="IPR016055">
    <property type="entry name" value="A-D-PHexomutase_a/b/a-I/II/III"/>
</dbReference>
<dbReference type="SUPFAM" id="SSF51161">
    <property type="entry name" value="Trimeric LpxA-like enzymes"/>
    <property type="match status" value="1"/>
</dbReference>
<evidence type="ECO:0000259" key="8">
    <source>
        <dbReference type="Pfam" id="PF25084"/>
    </source>
</evidence>
<keyword evidence="4" id="KW-0396">Initiation factor</keyword>
<dbReference type="InterPro" id="IPR005844">
    <property type="entry name" value="A-D-PHexomutase_a/b/a-I"/>
</dbReference>
<dbReference type="EMBL" id="MZGX01000004">
    <property type="protein sequence ID" value="OPX45429.1"/>
    <property type="molecule type" value="Genomic_DNA"/>
</dbReference>
<feature type="domain" description="Nucleotidyl transferase" evidence="6">
    <location>
        <begin position="2"/>
        <end position="233"/>
    </location>
</feature>
<evidence type="ECO:0000259" key="7">
    <source>
        <dbReference type="Pfam" id="PF02878"/>
    </source>
</evidence>
<evidence type="ECO:0000256" key="3">
    <source>
        <dbReference type="ARBA" id="ARBA00022490"/>
    </source>
</evidence>
<dbReference type="PANTHER" id="PTHR22572">
    <property type="entry name" value="SUGAR-1-PHOSPHATE GUANYL TRANSFERASE"/>
    <property type="match status" value="1"/>
</dbReference>
<dbReference type="Gene3D" id="2.160.10.10">
    <property type="entry name" value="Hexapeptide repeat proteins"/>
    <property type="match status" value="1"/>
</dbReference>
<dbReference type="RefSeq" id="WP_080063267.1">
    <property type="nucleotide sequence ID" value="NZ_MZGX01000004.1"/>
</dbReference>
<dbReference type="InterPro" id="IPR050486">
    <property type="entry name" value="Mannose-1P_guanyltransferase"/>
</dbReference>
<dbReference type="GO" id="GO:0005975">
    <property type="term" value="P:carbohydrate metabolic process"/>
    <property type="evidence" value="ECO:0007669"/>
    <property type="project" value="InterPro"/>
</dbReference>
<evidence type="ECO:0000313" key="9">
    <source>
        <dbReference type="EMBL" id="OPX45429.1"/>
    </source>
</evidence>
<feature type="domain" description="Alpha-D-phosphohexomutase alpha/beta/alpha" evidence="7">
    <location>
        <begin position="382"/>
        <end position="513"/>
    </location>
</feature>
<dbReference type="Gene3D" id="3.40.120.10">
    <property type="entry name" value="Alpha-D-Glucose-1,6-Bisphosphate, subunit A, domain 3"/>
    <property type="match status" value="3"/>
</dbReference>
<keyword evidence="9" id="KW-0808">Transferase</keyword>
<dbReference type="Gene3D" id="3.30.310.50">
    <property type="entry name" value="Alpha-D-phosphohexomutase, C-terminal domain"/>
    <property type="match status" value="1"/>
</dbReference>
<dbReference type="GO" id="GO:0016779">
    <property type="term" value="F:nucleotidyltransferase activity"/>
    <property type="evidence" value="ECO:0007669"/>
    <property type="project" value="UniProtKB-KW"/>
</dbReference>
<accession>A0A1V4SNG2</accession>
<keyword evidence="5" id="KW-0648">Protein biosynthesis</keyword>
<feature type="domain" description="EIF2B subunit epsilon/gamma LbH" evidence="8">
    <location>
        <begin position="247"/>
        <end position="350"/>
    </location>
</feature>
<dbReference type="CDD" id="cd05805">
    <property type="entry name" value="MPG1_transferase"/>
    <property type="match status" value="1"/>
</dbReference>
<dbReference type="AlphaFoldDB" id="A0A1V4SNG2"/>
<gene>
    <name evidence="9" type="primary">hddC_1</name>
    <name evidence="9" type="ORF">CLHUN_07990</name>
</gene>
<dbReference type="OrthoDB" id="9803871at2"/>
<dbReference type="STRING" id="48256.CLHUN_07990"/>
<keyword evidence="10" id="KW-1185">Reference proteome</keyword>
<dbReference type="GO" id="GO:0016868">
    <property type="term" value="F:intramolecular phosphotransferase activity"/>
    <property type="evidence" value="ECO:0007669"/>
    <property type="project" value="InterPro"/>
</dbReference>
<evidence type="ECO:0000256" key="1">
    <source>
        <dbReference type="ARBA" id="ARBA00004514"/>
    </source>
</evidence>
<dbReference type="Proteomes" id="UP000191554">
    <property type="component" value="Unassembled WGS sequence"/>
</dbReference>
<reference evidence="9 10" key="1">
    <citation type="submission" date="2017-03" db="EMBL/GenBank/DDBJ databases">
        <title>Genome sequence of Clostridium hungatei DSM 14427.</title>
        <authorList>
            <person name="Poehlein A."/>
            <person name="Daniel R."/>
        </authorList>
    </citation>
    <scope>NUCLEOTIDE SEQUENCE [LARGE SCALE GENOMIC DNA]</scope>
    <source>
        <strain evidence="9 10">DSM 14427</strain>
    </source>
</reference>
<comment type="similarity">
    <text evidence="2">Belongs to the phosphohexose mutase family.</text>
</comment>
<keyword evidence="3" id="KW-0963">Cytoplasm</keyword>
<evidence type="ECO:0000313" key="10">
    <source>
        <dbReference type="Proteomes" id="UP000191554"/>
    </source>
</evidence>
<keyword evidence="9" id="KW-0548">Nucleotidyltransferase</keyword>
<evidence type="ECO:0000256" key="2">
    <source>
        <dbReference type="ARBA" id="ARBA00010231"/>
    </source>
</evidence>
<dbReference type="CDD" id="cd04181">
    <property type="entry name" value="NTP_transferase"/>
    <property type="match status" value="1"/>
</dbReference>
<dbReference type="SUPFAM" id="SSF53448">
    <property type="entry name" value="Nucleotide-diphospho-sugar transferases"/>
    <property type="match status" value="1"/>
</dbReference>
<dbReference type="Pfam" id="PF25084">
    <property type="entry name" value="LbH_EIF2B"/>
    <property type="match status" value="1"/>
</dbReference>
<evidence type="ECO:0000256" key="4">
    <source>
        <dbReference type="ARBA" id="ARBA00022540"/>
    </source>
</evidence>
<dbReference type="InterPro" id="IPR036900">
    <property type="entry name" value="A-D-PHexomutase_C_sf"/>
</dbReference>
<comment type="caution">
    <text evidence="9">The sequence shown here is derived from an EMBL/GenBank/DDBJ whole genome shotgun (WGS) entry which is preliminary data.</text>
</comment>
<dbReference type="Pfam" id="PF02878">
    <property type="entry name" value="PGM_PMM_I"/>
    <property type="match status" value="1"/>
</dbReference>
<protein>
    <submittedName>
        <fullName evidence="9">D-glycero-alpha-D-manno-heptose 1-phosphate guanylyltransferase</fullName>
        <ecNumber evidence="9">2.7.7.71</ecNumber>
    </submittedName>
</protein>
<dbReference type="Gene3D" id="3.90.550.10">
    <property type="entry name" value="Spore Coat Polysaccharide Biosynthesis Protein SpsA, Chain A"/>
    <property type="match status" value="1"/>
</dbReference>
<sequence>MKAIIMAGGEGSRLRPLTCDLPKPMIPVLNKPVLEHTIELLKRYGVTEIGITLMYHPQIVKDYLGNGRNLGVNITYFIEEAPLGTAGGIKSAQWFLDEPFIVISGDSITDINLEKAMEYHREKNSFATVVLSRVEVPLEYGVVLTNDSGRITGFVEKPSWGELFSDTVNTGTYIFEPEILNYIECDKNTDFSRDVFPLLLVNSRAMYGYISSDYWCDMGDIRSYIKVHCDILDNKIALNFNGEKIKENVWIGPGTIIEANAEINGPCIIGSNCRIGNGTHIDNYSVIGNNVTIEDDVSVIRSIIWDNSYVDYGSELRGAILCNRVNLKHYVSVFENAVVGEGCKLNERVIVKPNIKIWPAKTIQPFAIIDRNMIWGSRHSNKIFGDNGISGIVNVDISPEFATRLGAAYGSQFKAGSRIVVSSTSSNSARMFKHAFISGILSVGMEVYNLSSLLTPIARTAIGFLAVEGGIHIKNDIDNINRIRVDFMDIRGAAISRLTERKIENSFFKEDFQRCSSEQISHLNNITDFSDYYIRSLRSRSDLTVITEKSPRLCVYSKSQQVLSIVVPLLSELGCVIGSYGDYGDFSSLQEQINETDSDFAAILDKNAEQLILMDNSGKVVKDDLFQALIALILFKTTPCSTFFAPITCSDVLEKLAQSYGGRVKRLKNCSQAIMDEILSHRKEAGQEAGRMLPPSHETFRPDQFTLGFDAIEGLIRIVEFLCYKNCSLGLLLSQIPDFFVIRKSIKCPWELKGLVMRTIINEHREDKLELLDGIKLYTETGWILIVPGADKPVFKIIAESNTKSEAEALCNMYHALLEEIINNS</sequence>
<dbReference type="InterPro" id="IPR056764">
    <property type="entry name" value="LbH_EIF2B3/5"/>
</dbReference>
<dbReference type="InterPro" id="IPR005835">
    <property type="entry name" value="NTP_transferase_dom"/>
</dbReference>
<evidence type="ECO:0000256" key="5">
    <source>
        <dbReference type="ARBA" id="ARBA00022917"/>
    </source>
</evidence>
<dbReference type="Pfam" id="PF00483">
    <property type="entry name" value="NTP_transferase"/>
    <property type="match status" value="1"/>
</dbReference>
<dbReference type="InterPro" id="IPR011004">
    <property type="entry name" value="Trimer_LpxA-like_sf"/>
</dbReference>
<comment type="subcellular location">
    <subcellularLocation>
        <location evidence="1">Cytoplasm</location>
        <location evidence="1">Cytosol</location>
    </subcellularLocation>
</comment>
<proteinExistence type="inferred from homology"/>
<name>A0A1V4SNG2_RUMHU</name>
<organism evidence="9 10">
    <name type="scientific">Ruminiclostridium hungatei</name>
    <name type="common">Clostridium hungatei</name>
    <dbReference type="NCBI Taxonomy" id="48256"/>
    <lineage>
        <taxon>Bacteria</taxon>
        <taxon>Bacillati</taxon>
        <taxon>Bacillota</taxon>
        <taxon>Clostridia</taxon>
        <taxon>Eubacteriales</taxon>
        <taxon>Oscillospiraceae</taxon>
        <taxon>Ruminiclostridium</taxon>
    </lineage>
</organism>